<comment type="similarity">
    <text evidence="2">Belongs to the PBP/GOBP family.</text>
</comment>
<organism evidence="4 5">
    <name type="scientific">Cloeon dipterum</name>
    <dbReference type="NCBI Taxonomy" id="197152"/>
    <lineage>
        <taxon>Eukaryota</taxon>
        <taxon>Metazoa</taxon>
        <taxon>Ecdysozoa</taxon>
        <taxon>Arthropoda</taxon>
        <taxon>Hexapoda</taxon>
        <taxon>Insecta</taxon>
        <taxon>Pterygota</taxon>
        <taxon>Palaeoptera</taxon>
        <taxon>Ephemeroptera</taxon>
        <taxon>Pisciforma</taxon>
        <taxon>Baetidae</taxon>
        <taxon>Cloeon</taxon>
    </lineage>
</organism>
<dbReference type="GO" id="GO:0005576">
    <property type="term" value="C:extracellular region"/>
    <property type="evidence" value="ECO:0007669"/>
    <property type="project" value="UniProtKB-SubCell"/>
</dbReference>
<protein>
    <submittedName>
        <fullName evidence="4">Uncharacterized protein</fullName>
    </submittedName>
</protein>
<dbReference type="PANTHER" id="PTHR21066">
    <property type="entry name" value="ODORANT-BINDING PROTEIN 59A-RELATED"/>
    <property type="match status" value="1"/>
</dbReference>
<sequence length="273" mass="30409">MVPAPLPRVFFQQFRPSMAQIWKGFALFIVLFYSVACQEEWEISQSRSPRAVLNFLPYTYIVSLLQAAQNCCDAPVLIPYYVQSQCGATATTRRYGGYIRYRSRGRGFGGLFGSLVSGYRYQGRISNNGAAFTEQVLLNVCYADCAYQGLGLVNQSTFSSSASLNMDQISTLFSNATDYYPDWSDVVSNATDYCSSSASTSPRAIRTFSGRICSTYPLKFSICVRRYLLQNCLSDNTTQGSQCDSAFSNLAAAADGFSLRPYFNTNSRYRLLL</sequence>
<name>A0A8S1CTC9_9INSE</name>
<comment type="subcellular location">
    <subcellularLocation>
        <location evidence="1">Secreted</location>
    </subcellularLocation>
</comment>
<comment type="caution">
    <text evidence="4">The sequence shown here is derived from an EMBL/GenBank/DDBJ whole genome shotgun (WGS) entry which is preliminary data.</text>
</comment>
<evidence type="ECO:0000256" key="1">
    <source>
        <dbReference type="ARBA" id="ARBA00004613"/>
    </source>
</evidence>
<dbReference type="AlphaFoldDB" id="A0A8S1CTC9"/>
<evidence type="ECO:0000313" key="4">
    <source>
        <dbReference type="EMBL" id="CAB3373230.1"/>
    </source>
</evidence>
<evidence type="ECO:0000256" key="3">
    <source>
        <dbReference type="ARBA" id="ARBA00022525"/>
    </source>
</evidence>
<dbReference type="InterPro" id="IPR052295">
    <property type="entry name" value="Odorant-binding_protein"/>
</dbReference>
<dbReference type="EMBL" id="CADEPI010000083">
    <property type="protein sequence ID" value="CAB3373230.1"/>
    <property type="molecule type" value="Genomic_DNA"/>
</dbReference>
<keyword evidence="3" id="KW-0964">Secreted</keyword>
<proteinExistence type="inferred from homology"/>
<dbReference type="PANTHER" id="PTHR21066:SF9">
    <property type="entry name" value="ODORANT-BINDING PROTEIN 59A"/>
    <property type="match status" value="1"/>
</dbReference>
<evidence type="ECO:0000313" key="5">
    <source>
        <dbReference type="Proteomes" id="UP000494165"/>
    </source>
</evidence>
<gene>
    <name evidence="4" type="ORF">CLODIP_2_CD03656</name>
</gene>
<keyword evidence="5" id="KW-1185">Reference proteome</keyword>
<dbReference type="Gene3D" id="1.10.238.270">
    <property type="match status" value="1"/>
</dbReference>
<accession>A0A8S1CTC9</accession>
<dbReference type="Proteomes" id="UP000494165">
    <property type="component" value="Unassembled WGS sequence"/>
</dbReference>
<evidence type="ECO:0000256" key="2">
    <source>
        <dbReference type="ARBA" id="ARBA00008098"/>
    </source>
</evidence>
<reference evidence="4 5" key="1">
    <citation type="submission" date="2020-04" db="EMBL/GenBank/DDBJ databases">
        <authorList>
            <person name="Alioto T."/>
            <person name="Alioto T."/>
            <person name="Gomez Garrido J."/>
        </authorList>
    </citation>
    <scope>NUCLEOTIDE SEQUENCE [LARGE SCALE GENOMIC DNA]</scope>
</reference>